<evidence type="ECO:0000313" key="3">
    <source>
        <dbReference type="Proteomes" id="UP001160148"/>
    </source>
</evidence>
<accession>A0AAV0X818</accession>
<evidence type="ECO:0000313" key="2">
    <source>
        <dbReference type="EMBL" id="CAI6363909.1"/>
    </source>
</evidence>
<gene>
    <name evidence="2" type="ORF">MEUPH1_LOCUS18796</name>
    <name evidence="1" type="ORF">MEUPH1_LOCUS2528</name>
</gene>
<dbReference type="EMBL" id="CARXXK010000001">
    <property type="protein sequence ID" value="CAI6345526.1"/>
    <property type="molecule type" value="Genomic_DNA"/>
</dbReference>
<organism evidence="2 3">
    <name type="scientific">Macrosiphum euphorbiae</name>
    <name type="common">potato aphid</name>
    <dbReference type="NCBI Taxonomy" id="13131"/>
    <lineage>
        <taxon>Eukaryota</taxon>
        <taxon>Metazoa</taxon>
        <taxon>Ecdysozoa</taxon>
        <taxon>Arthropoda</taxon>
        <taxon>Hexapoda</taxon>
        <taxon>Insecta</taxon>
        <taxon>Pterygota</taxon>
        <taxon>Neoptera</taxon>
        <taxon>Paraneoptera</taxon>
        <taxon>Hemiptera</taxon>
        <taxon>Sternorrhyncha</taxon>
        <taxon>Aphidomorpha</taxon>
        <taxon>Aphidoidea</taxon>
        <taxon>Aphididae</taxon>
        <taxon>Macrosiphini</taxon>
        <taxon>Macrosiphum</taxon>
    </lineage>
</organism>
<protein>
    <submittedName>
        <fullName evidence="2">Uncharacterized protein</fullName>
    </submittedName>
</protein>
<dbReference type="EMBL" id="CARXXK010000003">
    <property type="protein sequence ID" value="CAI6363909.1"/>
    <property type="molecule type" value="Genomic_DNA"/>
</dbReference>
<evidence type="ECO:0000313" key="1">
    <source>
        <dbReference type="EMBL" id="CAI6345526.1"/>
    </source>
</evidence>
<keyword evidence="3" id="KW-1185">Reference proteome</keyword>
<comment type="caution">
    <text evidence="2">The sequence shown here is derived from an EMBL/GenBank/DDBJ whole genome shotgun (WGS) entry which is preliminary data.</text>
</comment>
<reference evidence="2 3" key="1">
    <citation type="submission" date="2023-01" db="EMBL/GenBank/DDBJ databases">
        <authorList>
            <person name="Whitehead M."/>
        </authorList>
    </citation>
    <scope>NUCLEOTIDE SEQUENCE [LARGE SCALE GENOMIC DNA]</scope>
</reference>
<dbReference type="SUPFAM" id="SSF53098">
    <property type="entry name" value="Ribonuclease H-like"/>
    <property type="match status" value="1"/>
</dbReference>
<dbReference type="Proteomes" id="UP001160148">
    <property type="component" value="Unassembled WGS sequence"/>
</dbReference>
<dbReference type="PANTHER" id="PTHR46880:SF5">
    <property type="entry name" value="DUF4371 DOMAIN-CONTAINING PROTEIN"/>
    <property type="match status" value="1"/>
</dbReference>
<name>A0AAV0X818_9HEMI</name>
<dbReference type="PANTHER" id="PTHR46880">
    <property type="entry name" value="RAS-ASSOCIATING DOMAIN-CONTAINING PROTEIN"/>
    <property type="match status" value="1"/>
</dbReference>
<dbReference type="InterPro" id="IPR012337">
    <property type="entry name" value="RNaseH-like_sf"/>
</dbReference>
<sequence>MPAAGSTHSQNVPLIKIWCAVHRSNLAWKDVSSTVVEVSHIVSKLSGISAFFHNSALRTRELQQLSKENNLQLLRIPKFFQVRWTEFSFSLVNAILISWKALVIYMQNSKEKESNEFLLLLTNKDTIFLLAFLADVLAIFSRYQQTIQSDKITVLDLVKHTESVINKIKSLSSINLVGGWVDVLEDEHKGTDGKVLKDIKLIDFQEKLKHRHNLYVTENRSVSAICH</sequence>
<proteinExistence type="predicted"/>
<dbReference type="AlphaFoldDB" id="A0AAV0X818"/>